<sequence>MNIKKYLLLALVLSLPFTFSFTYGWKEESHRYIVELIYNNLPSEYQSKIDLEAMKEGSTAPDLKFKDFKKHHFPPAYYEAKKWLNKGKDAWKKRNYKYASYCFGVATHYISDSFCAPHNIAKESKKDHEMYESQVIGYTPQIKYIPGDLYTLMSTAKNEKNDWYKWLKTRDPSIVEKHFDKAASVAYSAVLNSLKETDVPNKANPYLKETKYNTSGETKITSIHGILIGMLLILITVLVVRRRF</sequence>
<keyword evidence="4" id="KW-1185">Reference proteome</keyword>
<dbReference type="InterPro" id="IPR029002">
    <property type="entry name" value="PLPC/GPLD1"/>
</dbReference>
<keyword evidence="1" id="KW-0812">Transmembrane</keyword>
<dbReference type="GO" id="GO:0016788">
    <property type="term" value="F:hydrolase activity, acting on ester bonds"/>
    <property type="evidence" value="ECO:0007669"/>
    <property type="project" value="InterPro"/>
</dbReference>
<dbReference type="Pfam" id="PF00882">
    <property type="entry name" value="Zn_dep_PLPC"/>
    <property type="match status" value="1"/>
</dbReference>
<dbReference type="SUPFAM" id="SSF48537">
    <property type="entry name" value="Phospholipase C/P1 nuclease"/>
    <property type="match status" value="1"/>
</dbReference>
<evidence type="ECO:0000313" key="3">
    <source>
        <dbReference type="EMBL" id="ADP77927.1"/>
    </source>
</evidence>
<feature type="domain" description="Phospholipase C/D" evidence="2">
    <location>
        <begin position="29"/>
        <end position="174"/>
    </location>
</feature>
<gene>
    <name evidence="3" type="ordered locus">Mfer_1141</name>
</gene>
<dbReference type="STRING" id="523846.Mfer_1141"/>
<dbReference type="AlphaFoldDB" id="E3GWG2"/>
<keyword evidence="1" id="KW-1133">Transmembrane helix</keyword>
<feature type="transmembrane region" description="Helical" evidence="1">
    <location>
        <begin position="222"/>
        <end position="240"/>
    </location>
</feature>
<organism evidence="3 4">
    <name type="scientific">Methanothermus fervidus (strain ATCC 43054 / DSM 2088 / JCM 10308 / V24 S)</name>
    <dbReference type="NCBI Taxonomy" id="523846"/>
    <lineage>
        <taxon>Archaea</taxon>
        <taxon>Methanobacteriati</taxon>
        <taxon>Methanobacteriota</taxon>
        <taxon>Methanomada group</taxon>
        <taxon>Methanobacteria</taxon>
        <taxon>Methanobacteriales</taxon>
        <taxon>Methanothermaceae</taxon>
        <taxon>Methanothermus</taxon>
    </lineage>
</organism>
<evidence type="ECO:0000259" key="2">
    <source>
        <dbReference type="Pfam" id="PF00882"/>
    </source>
</evidence>
<dbReference type="Proteomes" id="UP000002315">
    <property type="component" value="Chromosome"/>
</dbReference>
<dbReference type="InterPro" id="IPR008947">
    <property type="entry name" value="PLipase_C/P1_nuclease_dom_sf"/>
</dbReference>
<proteinExistence type="predicted"/>
<keyword evidence="1" id="KW-0472">Membrane</keyword>
<name>E3GWG2_METFV</name>
<evidence type="ECO:0000313" key="4">
    <source>
        <dbReference type="Proteomes" id="UP000002315"/>
    </source>
</evidence>
<dbReference type="Gene3D" id="1.10.575.10">
    <property type="entry name" value="P1 Nuclease"/>
    <property type="match status" value="1"/>
</dbReference>
<accession>E3GWG2</accession>
<reference evidence="3 4" key="1">
    <citation type="journal article" date="2010" name="Stand. Genomic Sci.">
        <title>Complete genome sequence of Methanothermus fervidus type strain (V24S).</title>
        <authorList>
            <person name="Anderson I."/>
            <person name="Djao O.D."/>
            <person name="Misra M."/>
            <person name="Chertkov O."/>
            <person name="Nolan M."/>
            <person name="Lucas S."/>
            <person name="Lapidus A."/>
            <person name="Del Rio T.G."/>
            <person name="Tice H."/>
            <person name="Cheng J.F."/>
            <person name="Tapia R."/>
            <person name="Han C."/>
            <person name="Goodwin L."/>
            <person name="Pitluck S."/>
            <person name="Liolios K."/>
            <person name="Ivanova N."/>
            <person name="Mavromatis K."/>
            <person name="Mikhailova N."/>
            <person name="Pati A."/>
            <person name="Brambilla E."/>
            <person name="Chen A."/>
            <person name="Palaniappan K."/>
            <person name="Land M."/>
            <person name="Hauser L."/>
            <person name="Chang Y.J."/>
            <person name="Jeffries C.D."/>
            <person name="Sikorski J."/>
            <person name="Spring S."/>
            <person name="Rohde M."/>
            <person name="Eichinger K."/>
            <person name="Huber H."/>
            <person name="Wirth R."/>
            <person name="Goker M."/>
            <person name="Detter J.C."/>
            <person name="Woyke T."/>
            <person name="Bristow J."/>
            <person name="Eisen J.A."/>
            <person name="Markowitz V."/>
            <person name="Hugenholtz P."/>
            <person name="Klenk H.P."/>
            <person name="Kyrpides N.C."/>
        </authorList>
    </citation>
    <scope>NUCLEOTIDE SEQUENCE [LARGE SCALE GENOMIC DNA]</scope>
    <source>
        <strain evidence="4">ATCC 43054 / DSM 2088 / JCM 10308 / V24 S</strain>
    </source>
</reference>
<dbReference type="HOGENOM" id="CLU_094458_0_0_2"/>
<dbReference type="EMBL" id="CP002278">
    <property type="protein sequence ID" value="ADP77927.1"/>
    <property type="molecule type" value="Genomic_DNA"/>
</dbReference>
<dbReference type="KEGG" id="mfv:Mfer_1141"/>
<evidence type="ECO:0000256" key="1">
    <source>
        <dbReference type="SAM" id="Phobius"/>
    </source>
</evidence>
<protein>
    <recommendedName>
        <fullName evidence="2">Phospholipase C/D domain-containing protein</fullName>
    </recommendedName>
</protein>